<accession>A0A9J6DVP6</accession>
<sequence length="445" mass="50836">MTAKEAKALFGIHIVMGSLKFPQARMYWAAATRVSLIADAMPRDRFFRLRNALHVCNNDSDQDDNNRCWKVQPLLDRVRKACLKISRSHAACVDEQMVPFTGRTQLHQYVRGKPNPTGLKNFVLADRLGRVLDFEIYQGATTPIPSEHKDLGISGGIVMRLAETMPPWEDCVLCFDRFFTSVPLIERLLKQGMLGHGTVMTKRIRTTLKSDKELLADGRGSSHKKVSADGKMVVVKWMDTRSVTLLSPCCGTEPVDTTKRYDKKQKKYVEVERPACVRFYNNHKGGVDLNDFLISLYRIRMKTEKWSVKVIFHFTYLALVNSWLNYKEDTKEAGYTKSQVLNLLDFRMQVAEALIRGSEERKRRGRPSADASGHSEHHHRTAVQIPGPDVRFEQEGHWPDPQAMTNSPRCKLSGCKAKSQVQCSKCKVFLYLKAGKNCFRDFHHK</sequence>
<dbReference type="PANTHER" id="PTHR47272">
    <property type="entry name" value="DDE_TNP_1_7 DOMAIN-CONTAINING PROTEIN"/>
    <property type="match status" value="1"/>
</dbReference>
<evidence type="ECO:0000256" key="1">
    <source>
        <dbReference type="SAM" id="MobiDB-lite"/>
    </source>
</evidence>
<evidence type="ECO:0000313" key="4">
    <source>
        <dbReference type="Proteomes" id="UP000821866"/>
    </source>
</evidence>
<keyword evidence="4" id="KW-1185">Reference proteome</keyword>
<dbReference type="VEuPathDB" id="VectorBase:LOC119169558"/>
<dbReference type="InterPro" id="IPR029526">
    <property type="entry name" value="PGBD"/>
</dbReference>
<reference evidence="3" key="1">
    <citation type="journal article" date="2020" name="Cell">
        <title>Large-Scale Comparative Analyses of Tick Genomes Elucidate Their Genetic Diversity and Vector Capacities.</title>
        <authorList>
            <consortium name="Tick Genome and Microbiome Consortium (TIGMIC)"/>
            <person name="Jia N."/>
            <person name="Wang J."/>
            <person name="Shi W."/>
            <person name="Du L."/>
            <person name="Sun Y."/>
            <person name="Zhan W."/>
            <person name="Jiang J.F."/>
            <person name="Wang Q."/>
            <person name="Zhang B."/>
            <person name="Ji P."/>
            <person name="Bell-Sakyi L."/>
            <person name="Cui X.M."/>
            <person name="Yuan T.T."/>
            <person name="Jiang B.G."/>
            <person name="Yang W.F."/>
            <person name="Lam T.T."/>
            <person name="Chang Q.C."/>
            <person name="Ding S.J."/>
            <person name="Wang X.J."/>
            <person name="Zhu J.G."/>
            <person name="Ruan X.D."/>
            <person name="Zhao L."/>
            <person name="Wei J.T."/>
            <person name="Ye R.Z."/>
            <person name="Que T.C."/>
            <person name="Du C.H."/>
            <person name="Zhou Y.H."/>
            <person name="Cheng J.X."/>
            <person name="Dai P.F."/>
            <person name="Guo W.B."/>
            <person name="Han X.H."/>
            <person name="Huang E.J."/>
            <person name="Li L.F."/>
            <person name="Wei W."/>
            <person name="Gao Y.C."/>
            <person name="Liu J.Z."/>
            <person name="Shao H.Z."/>
            <person name="Wang X."/>
            <person name="Wang C.C."/>
            <person name="Yang T.C."/>
            <person name="Huo Q.B."/>
            <person name="Li W."/>
            <person name="Chen H.Y."/>
            <person name="Chen S.E."/>
            <person name="Zhou L.G."/>
            <person name="Ni X.B."/>
            <person name="Tian J.H."/>
            <person name="Sheng Y."/>
            <person name="Liu T."/>
            <person name="Pan Y.S."/>
            <person name="Xia L.Y."/>
            <person name="Li J."/>
            <person name="Zhao F."/>
            <person name="Cao W.C."/>
        </authorList>
    </citation>
    <scope>NUCLEOTIDE SEQUENCE</scope>
    <source>
        <strain evidence="3">Rmic-2018</strain>
    </source>
</reference>
<dbReference type="EMBL" id="JABSTU010000007">
    <property type="protein sequence ID" value="KAH8026070.1"/>
    <property type="molecule type" value="Genomic_DNA"/>
</dbReference>
<dbReference type="AlphaFoldDB" id="A0A9J6DVP6"/>
<evidence type="ECO:0000313" key="3">
    <source>
        <dbReference type="EMBL" id="KAH8026070.1"/>
    </source>
</evidence>
<protein>
    <recommendedName>
        <fullName evidence="2">PiggyBac transposable element-derived protein domain-containing protein</fullName>
    </recommendedName>
</protein>
<name>A0A9J6DVP6_RHIMP</name>
<gene>
    <name evidence="3" type="ORF">HPB51_015419</name>
</gene>
<dbReference type="Pfam" id="PF13843">
    <property type="entry name" value="DDE_Tnp_1_7"/>
    <property type="match status" value="1"/>
</dbReference>
<feature type="domain" description="PiggyBac transposable element-derived protein" evidence="2">
    <location>
        <begin position="2"/>
        <end position="323"/>
    </location>
</feature>
<dbReference type="Proteomes" id="UP000821866">
    <property type="component" value="Unassembled WGS sequence"/>
</dbReference>
<organism evidence="3 4">
    <name type="scientific">Rhipicephalus microplus</name>
    <name type="common">Cattle tick</name>
    <name type="synonym">Boophilus microplus</name>
    <dbReference type="NCBI Taxonomy" id="6941"/>
    <lineage>
        <taxon>Eukaryota</taxon>
        <taxon>Metazoa</taxon>
        <taxon>Ecdysozoa</taxon>
        <taxon>Arthropoda</taxon>
        <taxon>Chelicerata</taxon>
        <taxon>Arachnida</taxon>
        <taxon>Acari</taxon>
        <taxon>Parasitiformes</taxon>
        <taxon>Ixodida</taxon>
        <taxon>Ixodoidea</taxon>
        <taxon>Ixodidae</taxon>
        <taxon>Rhipicephalinae</taxon>
        <taxon>Rhipicephalus</taxon>
        <taxon>Boophilus</taxon>
    </lineage>
</organism>
<dbReference type="PANTHER" id="PTHR47272:SF2">
    <property type="entry name" value="PIGGYBAC TRANSPOSABLE ELEMENT-DERIVED PROTEIN 3-LIKE"/>
    <property type="match status" value="1"/>
</dbReference>
<comment type="caution">
    <text evidence="3">The sequence shown here is derived from an EMBL/GenBank/DDBJ whole genome shotgun (WGS) entry which is preliminary data.</text>
</comment>
<feature type="region of interest" description="Disordered" evidence="1">
    <location>
        <begin position="357"/>
        <end position="386"/>
    </location>
</feature>
<evidence type="ECO:0000259" key="2">
    <source>
        <dbReference type="Pfam" id="PF13843"/>
    </source>
</evidence>
<reference evidence="3" key="2">
    <citation type="submission" date="2021-09" db="EMBL/GenBank/DDBJ databases">
        <authorList>
            <person name="Jia N."/>
            <person name="Wang J."/>
            <person name="Shi W."/>
            <person name="Du L."/>
            <person name="Sun Y."/>
            <person name="Zhan W."/>
            <person name="Jiang J."/>
            <person name="Wang Q."/>
            <person name="Zhang B."/>
            <person name="Ji P."/>
            <person name="Sakyi L.B."/>
            <person name="Cui X."/>
            <person name="Yuan T."/>
            <person name="Jiang B."/>
            <person name="Yang W."/>
            <person name="Lam T.T.-Y."/>
            <person name="Chang Q."/>
            <person name="Ding S."/>
            <person name="Wang X."/>
            <person name="Zhu J."/>
            <person name="Ruan X."/>
            <person name="Zhao L."/>
            <person name="Wei J."/>
            <person name="Que T."/>
            <person name="Du C."/>
            <person name="Cheng J."/>
            <person name="Dai P."/>
            <person name="Han X."/>
            <person name="Huang E."/>
            <person name="Gao Y."/>
            <person name="Liu J."/>
            <person name="Shao H."/>
            <person name="Ye R."/>
            <person name="Li L."/>
            <person name="Wei W."/>
            <person name="Wang X."/>
            <person name="Wang C."/>
            <person name="Huo Q."/>
            <person name="Li W."/>
            <person name="Guo W."/>
            <person name="Chen H."/>
            <person name="Chen S."/>
            <person name="Zhou L."/>
            <person name="Zhou L."/>
            <person name="Ni X."/>
            <person name="Tian J."/>
            <person name="Zhou Y."/>
            <person name="Sheng Y."/>
            <person name="Liu T."/>
            <person name="Pan Y."/>
            <person name="Xia L."/>
            <person name="Li J."/>
            <person name="Zhao F."/>
            <person name="Cao W."/>
        </authorList>
    </citation>
    <scope>NUCLEOTIDE SEQUENCE</scope>
    <source>
        <strain evidence="3">Rmic-2018</strain>
        <tissue evidence="3">Larvae</tissue>
    </source>
</reference>
<proteinExistence type="predicted"/>